<feature type="compositionally biased region" description="Low complexity" evidence="6">
    <location>
        <begin position="22"/>
        <end position="79"/>
    </location>
</feature>
<evidence type="ECO:0000256" key="5">
    <source>
        <dbReference type="ARBA" id="ARBA00023088"/>
    </source>
</evidence>
<feature type="region of interest" description="Disordered" evidence="6">
    <location>
        <begin position="1433"/>
        <end position="1519"/>
    </location>
</feature>
<feature type="region of interest" description="Disordered" evidence="6">
    <location>
        <begin position="22"/>
        <end position="87"/>
    </location>
</feature>
<dbReference type="GO" id="GO:0007155">
    <property type="term" value="P:cell adhesion"/>
    <property type="evidence" value="ECO:0007669"/>
    <property type="project" value="InterPro"/>
</dbReference>
<dbReference type="SUPFAM" id="SSF49401">
    <property type="entry name" value="Bacterial adhesins"/>
    <property type="match status" value="1"/>
</dbReference>
<organism evidence="11 12">
    <name type="scientific">Dietzia lutea</name>
    <dbReference type="NCBI Taxonomy" id="546160"/>
    <lineage>
        <taxon>Bacteria</taxon>
        <taxon>Bacillati</taxon>
        <taxon>Actinomycetota</taxon>
        <taxon>Actinomycetes</taxon>
        <taxon>Mycobacteriales</taxon>
        <taxon>Dietziaceae</taxon>
        <taxon>Dietzia</taxon>
    </lineage>
</organism>
<evidence type="ECO:0000256" key="4">
    <source>
        <dbReference type="ARBA" id="ARBA00022729"/>
    </source>
</evidence>
<feature type="compositionally biased region" description="Pro residues" evidence="6">
    <location>
        <begin position="1450"/>
        <end position="1464"/>
    </location>
</feature>
<dbReference type="InterPro" id="IPR011252">
    <property type="entry name" value="Fibrogen-bd_dom1"/>
</dbReference>
<evidence type="ECO:0000259" key="9">
    <source>
        <dbReference type="Pfam" id="PF17961"/>
    </source>
</evidence>
<feature type="domain" description="SDR-like Ig" evidence="9">
    <location>
        <begin position="125"/>
        <end position="211"/>
    </location>
</feature>
<gene>
    <name evidence="11" type="ORF">A6035_02550</name>
</gene>
<dbReference type="InterPro" id="IPR041171">
    <property type="entry name" value="SDR_Ig"/>
</dbReference>
<feature type="domain" description="DUF5979" evidence="10">
    <location>
        <begin position="1044"/>
        <end position="1127"/>
    </location>
</feature>
<dbReference type="InterPro" id="IPR046022">
    <property type="entry name" value="DUF5979"/>
</dbReference>
<dbReference type="Pfam" id="PF19407">
    <property type="entry name" value="DUF5979"/>
    <property type="match status" value="3"/>
</dbReference>
<evidence type="ECO:0000313" key="12">
    <source>
        <dbReference type="Proteomes" id="UP000244928"/>
    </source>
</evidence>
<keyword evidence="12" id="KW-1185">Reference proteome</keyword>
<feature type="domain" description="DUF5979" evidence="10">
    <location>
        <begin position="823"/>
        <end position="922"/>
    </location>
</feature>
<dbReference type="Proteomes" id="UP000244928">
    <property type="component" value="Chromosome"/>
</dbReference>
<dbReference type="OrthoDB" id="3257943at2"/>
<keyword evidence="7" id="KW-1133">Transmembrane helix</keyword>
<dbReference type="EMBL" id="CP015449">
    <property type="protein sequence ID" value="AWH93688.1"/>
    <property type="molecule type" value="Genomic_DNA"/>
</dbReference>
<feature type="transmembrane region" description="Helical" evidence="7">
    <location>
        <begin position="1531"/>
        <end position="1550"/>
    </location>
</feature>
<evidence type="ECO:0000259" key="10">
    <source>
        <dbReference type="Pfam" id="PF19407"/>
    </source>
</evidence>
<keyword evidence="5" id="KW-0572">Peptidoglycan-anchor</keyword>
<keyword evidence="4 8" id="KW-0732">Signal</keyword>
<keyword evidence="7" id="KW-0472">Membrane</keyword>
<evidence type="ECO:0000256" key="7">
    <source>
        <dbReference type="SAM" id="Phobius"/>
    </source>
</evidence>
<name>A0A2S1RBN3_9ACTN</name>
<proteinExistence type="predicted"/>
<keyword evidence="3" id="KW-0964">Secreted</keyword>
<dbReference type="Pfam" id="PF17961">
    <property type="entry name" value="Big_8"/>
    <property type="match status" value="1"/>
</dbReference>
<feature type="signal peptide" evidence="8">
    <location>
        <begin position="1"/>
        <end position="21"/>
    </location>
</feature>
<evidence type="ECO:0000256" key="2">
    <source>
        <dbReference type="ARBA" id="ARBA00022512"/>
    </source>
</evidence>
<sequence length="1560" mass="162573">MIFAVLALIATSLTFPWAASAQETSATPTTSATTQTTSAAPSARSDGPTGATSSGTATTSAQPRTSTSARTTPSSVPSAEALRQAPRVGTRNVEPFALNPGIVVTIEELERYPDAVPPGETLLIGDTVGVQGTWTAPDDAVGGDQFTIAFPDALEVETEGFPLNGDGGTVWGNCAIANNTVTCTLTDTVNDLSDVGGTFYLYSTATERVTSETVEFRLSGEVTVVDLPGDGGIGDGVTIGDAEKSGAFTPDKQAITWTIDIPGSELAALADENGAVTLEDTLSPNMQLCVDRSAPSLRAGRGDDMPVVPGGVSVTQGGAGSPISIVIDTGEAFDEDFLYRVQYMTCTTSGEVDPSGTQYTNSVDIGGTVVGEGIGQTWTPTTSPSKSGSWAGGSRYSRLNWDVFVPGTVFTADGSVTIDESLSTNHGVCADGLGLTVTMRDHLPLPGENSSASTRVTDRFTITGQPADGATSFTLGLTWNDGEFDPEKYYIIEFPTCVTGDEVPDSTVEFTNTATINGAVVSNSVKGHTFPGNKGGTYNQEPRVVNGEEQPAGTTIDWRIDVPGHDFEELSEAVIEDTFSESQAVCEVGDDLKENLNLTVTARDFQNNADENATRDLTEGTSVTLEGRTLTFTLPREEGDYNREITYDIDYTLCTSSGGVDARGTVYSNDVAGGGFEEGASQSRSSGAGGTGRGVARGSFSLDKVIAPFSEEFARDTPFTVQVEEFAPGTDPATATPDEKYTVEVTADGPAVSGHFTRGAGWQIRLTEINLPHGNGVYFEPGVFLPADGVQLSEDRTQALVTIQPRVNVEVQLENNAQYGSARVTKNVVDNTAGGLTGDERFVVRASIDTGVEGSGTELREFTLGDGQFYDLGDLPVGTEVTFTEVEPVDTDRVTWSEPVIEPQRLVIGQDAAANVVVVTNEASITQGTFEISKALTGPEAFSDAVPETFQVIAAWTDGSGAQRRTLTLPADGTPVPFGEDLPGGTEVTLTEVPQPDGNGLAWGVPSFSGDVSGATAGSAVVTIGREPAEVTVTNHVDRNDGTLRLTKQVSGEAAEAVGDETGFTVEARWRDGTTYRTEELTVTQGESTPLGVDLPVGTEVTFTEVARPEIAGVEWGDVSWGTDPSGESWLVTNPGGTATGIVSDDPTDGRLITLTNEAKWLNGSVGFQKFVFDGEDPVPATDAGLPAGAEFEVRIDGIDPALPADVDFPAVGDRITLDAANDWSWESGDVLPRNTVITFSEVDPAPLAGMDWARPFYYVAADAGEPGDRDTVQIVPGDHAEVEIRNRPIPTTEVKIDKIVTGPKGDQVAGDESTTFQVTATWTDPDDEERSCIVDVTPTGGMTPTSECEAAVVDGSVQFPLDTEITFIETGAHTDVSNVNWGAVSWSVADGDADIEQIEGEPTGVVVTLTGDAGDPVSLELENETSSRGLIFLPIPIPLPPFDGGSSTPPGPGSSTPPGPERPGGPHGPQTGDQAGSDDPSTPGDPARPDRPSVAGTAGHAGAPGKPAPATAASGKNSGASTLAVTGTNVAWLGGAALALIAGGAWLVLRNRRNLADTE</sequence>
<evidence type="ECO:0000256" key="6">
    <source>
        <dbReference type="SAM" id="MobiDB-lite"/>
    </source>
</evidence>
<dbReference type="Gene3D" id="2.60.40.1280">
    <property type="match status" value="1"/>
</dbReference>
<dbReference type="InterPro" id="IPR008966">
    <property type="entry name" value="Adhesion_dom_sf"/>
</dbReference>
<comment type="subcellular location">
    <subcellularLocation>
        <location evidence="1">Secreted</location>
        <location evidence="1">Cell wall</location>
        <topology evidence="1">Peptidoglycan-anchor</topology>
    </subcellularLocation>
</comment>
<accession>A0A2S1RBN3</accession>
<keyword evidence="7" id="KW-0812">Transmembrane</keyword>
<feature type="domain" description="DUF5979" evidence="10">
    <location>
        <begin position="930"/>
        <end position="1037"/>
    </location>
</feature>
<protein>
    <submittedName>
        <fullName evidence="11">Peptidase</fullName>
    </submittedName>
</protein>
<evidence type="ECO:0000256" key="8">
    <source>
        <dbReference type="SAM" id="SignalP"/>
    </source>
</evidence>
<reference evidence="11 12" key="1">
    <citation type="submission" date="2016-04" db="EMBL/GenBank/DDBJ databases">
        <title>Complete genome sequence of Dietzia lutea YIM 80766T, a strain isolated from desert soil in Egypt.</title>
        <authorList>
            <person name="Zhao J."/>
            <person name="Hu B."/>
            <person name="Geng S."/>
            <person name="Nie Y."/>
            <person name="Tang Y."/>
        </authorList>
    </citation>
    <scope>NUCLEOTIDE SEQUENCE [LARGE SCALE GENOMIC DNA]</scope>
    <source>
        <strain evidence="11 12">YIM 80766</strain>
    </source>
</reference>
<evidence type="ECO:0000313" key="11">
    <source>
        <dbReference type="EMBL" id="AWH93688.1"/>
    </source>
</evidence>
<evidence type="ECO:0000256" key="3">
    <source>
        <dbReference type="ARBA" id="ARBA00022525"/>
    </source>
</evidence>
<dbReference type="Gene3D" id="2.60.40.740">
    <property type="match status" value="1"/>
</dbReference>
<evidence type="ECO:0000256" key="1">
    <source>
        <dbReference type="ARBA" id="ARBA00004168"/>
    </source>
</evidence>
<feature type="chain" id="PRO_5015733596" evidence="8">
    <location>
        <begin position="22"/>
        <end position="1560"/>
    </location>
</feature>
<keyword evidence="2" id="KW-0134">Cell wall</keyword>
<dbReference type="KEGG" id="dlu:A6035_02550"/>
<feature type="compositionally biased region" description="Low complexity" evidence="6">
    <location>
        <begin position="1496"/>
        <end position="1517"/>
    </location>
</feature>